<dbReference type="STRING" id="538381.GCA_001696535_03997"/>
<keyword evidence="3" id="KW-1185">Reference proteome</keyword>
<protein>
    <submittedName>
        <fullName evidence="2">Uncharacterized protein</fullName>
    </submittedName>
</protein>
<dbReference type="EMBL" id="OBML01000010">
    <property type="protein sequence ID" value="SOC19564.1"/>
    <property type="molecule type" value="Genomic_DNA"/>
</dbReference>
<gene>
    <name evidence="2" type="ORF">SAMN05421512_11058</name>
</gene>
<keyword evidence="1" id="KW-0812">Transmembrane</keyword>
<keyword evidence="1" id="KW-0472">Membrane</keyword>
<evidence type="ECO:0000313" key="2">
    <source>
        <dbReference type="EMBL" id="SOC19564.1"/>
    </source>
</evidence>
<proteinExistence type="predicted"/>
<accession>A0A285TBT8</accession>
<reference evidence="2 3" key="1">
    <citation type="submission" date="2017-08" db="EMBL/GenBank/DDBJ databases">
        <authorList>
            <person name="de Groot N.N."/>
        </authorList>
    </citation>
    <scope>NUCLEOTIDE SEQUENCE [LARGE SCALE GENOMIC DNA]</scope>
    <source>
        <strain evidence="2 3">USBA 352</strain>
    </source>
</reference>
<feature type="transmembrane region" description="Helical" evidence="1">
    <location>
        <begin position="45"/>
        <end position="66"/>
    </location>
</feature>
<organism evidence="2 3">
    <name type="scientific">Stappia indica</name>
    <dbReference type="NCBI Taxonomy" id="538381"/>
    <lineage>
        <taxon>Bacteria</taxon>
        <taxon>Pseudomonadati</taxon>
        <taxon>Pseudomonadota</taxon>
        <taxon>Alphaproteobacteria</taxon>
        <taxon>Hyphomicrobiales</taxon>
        <taxon>Stappiaceae</taxon>
        <taxon>Stappia</taxon>
    </lineage>
</organism>
<keyword evidence="1" id="KW-1133">Transmembrane helix</keyword>
<dbReference type="OrthoDB" id="6107348at2"/>
<dbReference type="Proteomes" id="UP000219331">
    <property type="component" value="Unassembled WGS sequence"/>
</dbReference>
<evidence type="ECO:0000256" key="1">
    <source>
        <dbReference type="SAM" id="Phobius"/>
    </source>
</evidence>
<evidence type="ECO:0000313" key="3">
    <source>
        <dbReference type="Proteomes" id="UP000219331"/>
    </source>
</evidence>
<name>A0A285TBT8_9HYPH</name>
<feature type="transmembrane region" description="Helical" evidence="1">
    <location>
        <begin position="78"/>
        <end position="98"/>
    </location>
</feature>
<sequence length="131" mass="14316">MNKRTASLTLRRAIPCFVAFAAYVIVLVVSLRLLAHGVEGRAAELAVSLSPVIPVIALCFCIVRLIRGMDEMHRAIQLEALSMSVAATALATFSYGFLENVGFPKVSLFVVLPLMCGFWAAGTVLAQWRYR</sequence>
<feature type="transmembrane region" description="Helical" evidence="1">
    <location>
        <begin position="12"/>
        <end position="33"/>
    </location>
</feature>
<dbReference type="AlphaFoldDB" id="A0A285TBT8"/>
<feature type="transmembrane region" description="Helical" evidence="1">
    <location>
        <begin position="110"/>
        <end position="128"/>
    </location>
</feature>
<dbReference type="RefSeq" id="WP_067223781.1">
    <property type="nucleotide sequence ID" value="NZ_JAJGNR010000009.1"/>
</dbReference>